<evidence type="ECO:0000256" key="1">
    <source>
        <dbReference type="ARBA" id="ARBA00004141"/>
    </source>
</evidence>
<name>A0A9P6RHK9_9FUNG</name>
<keyword evidence="2 6" id="KW-0812">Transmembrane</keyword>
<keyword evidence="3 6" id="KW-1133">Transmembrane helix</keyword>
<dbReference type="EMBL" id="JAAAIP010000351">
    <property type="protein sequence ID" value="KAG0318820.1"/>
    <property type="molecule type" value="Genomic_DNA"/>
</dbReference>
<evidence type="ECO:0000313" key="7">
    <source>
        <dbReference type="EMBL" id="KAG0318820.1"/>
    </source>
</evidence>
<feature type="compositionally biased region" description="Polar residues" evidence="5">
    <location>
        <begin position="113"/>
        <end position="142"/>
    </location>
</feature>
<keyword evidence="4 6" id="KW-0472">Membrane</keyword>
<evidence type="ECO:0000313" key="8">
    <source>
        <dbReference type="Proteomes" id="UP000738325"/>
    </source>
</evidence>
<feature type="transmembrane region" description="Helical" evidence="6">
    <location>
        <begin position="44"/>
        <end position="65"/>
    </location>
</feature>
<feature type="region of interest" description="Disordered" evidence="5">
    <location>
        <begin position="113"/>
        <end position="151"/>
    </location>
</feature>
<dbReference type="PANTHER" id="PTHR28128:SF1">
    <property type="entry name" value="GOLGI APPARATUS MEMBRANE PROTEIN TVP15"/>
    <property type="match status" value="1"/>
</dbReference>
<accession>A0A9P6RHK9</accession>
<keyword evidence="8" id="KW-1185">Reference proteome</keyword>
<organism evidence="7 8">
    <name type="scientific">Dissophora globulifera</name>
    <dbReference type="NCBI Taxonomy" id="979702"/>
    <lineage>
        <taxon>Eukaryota</taxon>
        <taxon>Fungi</taxon>
        <taxon>Fungi incertae sedis</taxon>
        <taxon>Mucoromycota</taxon>
        <taxon>Mortierellomycotina</taxon>
        <taxon>Mortierellomycetes</taxon>
        <taxon>Mortierellales</taxon>
        <taxon>Mortierellaceae</taxon>
        <taxon>Dissophora</taxon>
    </lineage>
</organism>
<dbReference type="GO" id="GO:0016020">
    <property type="term" value="C:membrane"/>
    <property type="evidence" value="ECO:0007669"/>
    <property type="project" value="UniProtKB-SubCell"/>
</dbReference>
<dbReference type="OrthoDB" id="423534at2759"/>
<gene>
    <name evidence="7" type="primary">TVP15_1</name>
    <name evidence="7" type="ORF">BGZ99_005442</name>
</gene>
<dbReference type="PANTHER" id="PTHR28128">
    <property type="entry name" value="GOLGI APPARATUS MEMBRANE PROTEIN TVP15"/>
    <property type="match status" value="1"/>
</dbReference>
<evidence type="ECO:0000256" key="4">
    <source>
        <dbReference type="ARBA" id="ARBA00023136"/>
    </source>
</evidence>
<feature type="transmembrane region" description="Helical" evidence="6">
    <location>
        <begin position="72"/>
        <end position="91"/>
    </location>
</feature>
<dbReference type="InterPro" id="IPR013714">
    <property type="entry name" value="Golgi_TVP15"/>
</dbReference>
<evidence type="ECO:0000256" key="2">
    <source>
        <dbReference type="ARBA" id="ARBA00022692"/>
    </source>
</evidence>
<protein>
    <submittedName>
        <fullName evidence="7">Late Golgi vesicles protein</fullName>
    </submittedName>
</protein>
<proteinExistence type="predicted"/>
<evidence type="ECO:0000256" key="6">
    <source>
        <dbReference type="SAM" id="Phobius"/>
    </source>
</evidence>
<evidence type="ECO:0000256" key="5">
    <source>
        <dbReference type="SAM" id="MobiDB-lite"/>
    </source>
</evidence>
<evidence type="ECO:0000256" key="3">
    <source>
        <dbReference type="ARBA" id="ARBA00022989"/>
    </source>
</evidence>
<reference evidence="7" key="1">
    <citation type="journal article" date="2020" name="Fungal Divers.">
        <title>Resolving the Mortierellaceae phylogeny through synthesis of multi-gene phylogenetics and phylogenomics.</title>
        <authorList>
            <person name="Vandepol N."/>
            <person name="Liber J."/>
            <person name="Desiro A."/>
            <person name="Na H."/>
            <person name="Kennedy M."/>
            <person name="Barry K."/>
            <person name="Grigoriev I.V."/>
            <person name="Miller A.N."/>
            <person name="O'Donnell K."/>
            <person name="Stajich J.E."/>
            <person name="Bonito G."/>
        </authorList>
    </citation>
    <scope>NUCLEOTIDE SEQUENCE</scope>
    <source>
        <strain evidence="7">REB-010B</strain>
    </source>
</reference>
<dbReference type="AlphaFoldDB" id="A0A9P6RHK9"/>
<comment type="caution">
    <text evidence="7">The sequence shown here is derived from an EMBL/GenBank/DDBJ whole genome shotgun (WGS) entry which is preliminary data.</text>
</comment>
<comment type="subcellular location">
    <subcellularLocation>
        <location evidence="1">Membrane</location>
        <topology evidence="1">Multi-pass membrane protein</topology>
    </subcellularLocation>
</comment>
<sequence>MVLGGVLLFVKNINYNSSILGVVIGILGVLTFTLEFVIPEVIVYNMGFMFSLLGRGVCNVGCLCLKAQWFNIVVGSVIMAIGVFYVVMHFVGATPSPSMSAVPSTVHDTLNPGTSGAQYTNPSTNVDQPSMTQTYQSPNPDSQFVGGPTRV</sequence>
<dbReference type="Proteomes" id="UP000738325">
    <property type="component" value="Unassembled WGS sequence"/>
</dbReference>
<feature type="transmembrane region" description="Helical" evidence="6">
    <location>
        <begin position="19"/>
        <end position="38"/>
    </location>
</feature>
<dbReference type="Pfam" id="PF08507">
    <property type="entry name" value="COPI_assoc"/>
    <property type="match status" value="1"/>
</dbReference>